<dbReference type="AlphaFoldDB" id="A0A067NP75"/>
<keyword evidence="2" id="KW-1133">Transmembrane helix</keyword>
<evidence type="ECO:0000256" key="2">
    <source>
        <dbReference type="SAM" id="Phobius"/>
    </source>
</evidence>
<evidence type="ECO:0000313" key="4">
    <source>
        <dbReference type="Proteomes" id="UP000027073"/>
    </source>
</evidence>
<dbReference type="InParanoid" id="A0A067NP75"/>
<evidence type="ECO:0000313" key="3">
    <source>
        <dbReference type="EMBL" id="KDQ29848.1"/>
    </source>
</evidence>
<sequence length="236" mass="26223">MSATALFSLISSMGAIQIGIVISSFLFGITTLQAFFYYINYPKDPLYLKCFSVVVWILELGGMIFAGHLLYSAAITPYRENPLLMFLDPPYQILATILASNMSGCVVQLYFVERVGHPGRQDNYDDYHNWAHDKPRSSDSGGPDRDTPLSSDLFGSIHMSSESLREFLFCFVRISLNARHNLRGTDAIETIQFTPRSNASSNGTAASVTLPKPPHATYLGQYKIDLNGSEPILNIH</sequence>
<dbReference type="HOGENOM" id="CLU_1175844_0_0_1"/>
<protein>
    <submittedName>
        <fullName evidence="3">Uncharacterized protein</fullName>
    </submittedName>
</protein>
<reference evidence="4" key="1">
    <citation type="journal article" date="2014" name="Proc. Natl. Acad. Sci. U.S.A.">
        <title>Extensive sampling of basidiomycete genomes demonstrates inadequacy of the white-rot/brown-rot paradigm for wood decay fungi.</title>
        <authorList>
            <person name="Riley R."/>
            <person name="Salamov A.A."/>
            <person name="Brown D.W."/>
            <person name="Nagy L.G."/>
            <person name="Floudas D."/>
            <person name="Held B.W."/>
            <person name="Levasseur A."/>
            <person name="Lombard V."/>
            <person name="Morin E."/>
            <person name="Otillar R."/>
            <person name="Lindquist E.A."/>
            <person name="Sun H."/>
            <person name="LaButti K.M."/>
            <person name="Schmutz J."/>
            <person name="Jabbour D."/>
            <person name="Luo H."/>
            <person name="Baker S.E."/>
            <person name="Pisabarro A.G."/>
            <person name="Walton J.D."/>
            <person name="Blanchette R.A."/>
            <person name="Henrissat B."/>
            <person name="Martin F."/>
            <person name="Cullen D."/>
            <person name="Hibbett D.S."/>
            <person name="Grigoriev I.V."/>
        </authorList>
    </citation>
    <scope>NUCLEOTIDE SEQUENCE [LARGE SCALE GENOMIC DNA]</scope>
    <source>
        <strain evidence="4">PC15</strain>
    </source>
</reference>
<dbReference type="OrthoDB" id="2535105at2759"/>
<evidence type="ECO:0000256" key="1">
    <source>
        <dbReference type="SAM" id="MobiDB-lite"/>
    </source>
</evidence>
<gene>
    <name evidence="3" type="ORF">PLEOSDRAFT_157560</name>
</gene>
<feature type="transmembrane region" description="Helical" evidence="2">
    <location>
        <begin position="91"/>
        <end position="112"/>
    </location>
</feature>
<name>A0A067NP75_PLEO1</name>
<accession>A0A067NP75</accession>
<feature type="transmembrane region" description="Helical" evidence="2">
    <location>
        <begin position="46"/>
        <end position="71"/>
    </location>
</feature>
<keyword evidence="2" id="KW-0472">Membrane</keyword>
<feature type="transmembrane region" description="Helical" evidence="2">
    <location>
        <begin position="15"/>
        <end position="39"/>
    </location>
</feature>
<feature type="region of interest" description="Disordered" evidence="1">
    <location>
        <begin position="126"/>
        <end position="147"/>
    </location>
</feature>
<keyword evidence="2" id="KW-0812">Transmembrane</keyword>
<dbReference type="EMBL" id="KL198007">
    <property type="protein sequence ID" value="KDQ29848.1"/>
    <property type="molecule type" value="Genomic_DNA"/>
</dbReference>
<dbReference type="VEuPathDB" id="FungiDB:PLEOSDRAFT_157560"/>
<organism evidence="3 4">
    <name type="scientific">Pleurotus ostreatus (strain PC15)</name>
    <name type="common">Oyster mushroom</name>
    <dbReference type="NCBI Taxonomy" id="1137138"/>
    <lineage>
        <taxon>Eukaryota</taxon>
        <taxon>Fungi</taxon>
        <taxon>Dikarya</taxon>
        <taxon>Basidiomycota</taxon>
        <taxon>Agaricomycotina</taxon>
        <taxon>Agaricomycetes</taxon>
        <taxon>Agaricomycetidae</taxon>
        <taxon>Agaricales</taxon>
        <taxon>Pleurotineae</taxon>
        <taxon>Pleurotaceae</taxon>
        <taxon>Pleurotus</taxon>
    </lineage>
</organism>
<dbReference type="Proteomes" id="UP000027073">
    <property type="component" value="Unassembled WGS sequence"/>
</dbReference>
<proteinExistence type="predicted"/>